<evidence type="ECO:0000256" key="2">
    <source>
        <dbReference type="ARBA" id="ARBA00022448"/>
    </source>
</evidence>
<dbReference type="FunFam" id="2.40.420.20:FF:000003">
    <property type="entry name" value="Cation efflux system protein cusB"/>
    <property type="match status" value="1"/>
</dbReference>
<evidence type="ECO:0000259" key="7">
    <source>
        <dbReference type="Pfam" id="PF25869"/>
    </source>
</evidence>
<dbReference type="GO" id="GO:0060003">
    <property type="term" value="P:copper ion export"/>
    <property type="evidence" value="ECO:0007669"/>
    <property type="project" value="TreeGrafter"/>
</dbReference>
<name>A0A7W7N3T6_9CAUL</name>
<feature type="domain" description="Heavy metal binding" evidence="6">
    <location>
        <begin position="51"/>
        <end position="78"/>
    </location>
</feature>
<keyword evidence="3" id="KW-0732">Signal</keyword>
<keyword evidence="4" id="KW-0406">Ion transport</keyword>
<proteinExistence type="inferred from homology"/>
<dbReference type="EMBL" id="JACHKY010000004">
    <property type="protein sequence ID" value="MBB4798738.1"/>
    <property type="molecule type" value="Genomic_DNA"/>
</dbReference>
<dbReference type="Pfam" id="PF19335">
    <property type="entry name" value="HMBD"/>
    <property type="match status" value="1"/>
</dbReference>
<dbReference type="Gene3D" id="2.40.50.100">
    <property type="match status" value="1"/>
</dbReference>
<feature type="compositionally biased region" description="Low complexity" evidence="5">
    <location>
        <begin position="412"/>
        <end position="423"/>
    </location>
</feature>
<dbReference type="InterPro" id="IPR051909">
    <property type="entry name" value="MFP_Cation_Efflux"/>
</dbReference>
<dbReference type="SUPFAM" id="SSF111369">
    <property type="entry name" value="HlyD-like secretion proteins"/>
    <property type="match status" value="1"/>
</dbReference>
<dbReference type="InterPro" id="IPR006143">
    <property type="entry name" value="RND_pump_MFP"/>
</dbReference>
<dbReference type="InterPro" id="IPR058792">
    <property type="entry name" value="Beta-barrel_RND_2"/>
</dbReference>
<dbReference type="Pfam" id="PF25869">
    <property type="entry name" value="3HB_CusB"/>
    <property type="match status" value="1"/>
</dbReference>
<feature type="domain" description="CzcB-like C-terminal circularly permuted SH3-like" evidence="10">
    <location>
        <begin position="336"/>
        <end position="395"/>
    </location>
</feature>
<evidence type="ECO:0000313" key="12">
    <source>
        <dbReference type="Proteomes" id="UP000539957"/>
    </source>
</evidence>
<protein>
    <submittedName>
        <fullName evidence="11">Cu(I)/Ag(I) efflux system membrane fusion protein</fullName>
    </submittedName>
</protein>
<gene>
    <name evidence="11" type="ORF">HNP32_002492</name>
</gene>
<dbReference type="GO" id="GO:0046914">
    <property type="term" value="F:transition metal ion binding"/>
    <property type="evidence" value="ECO:0007669"/>
    <property type="project" value="TreeGrafter"/>
</dbReference>
<dbReference type="InterPro" id="IPR045800">
    <property type="entry name" value="HMBD"/>
</dbReference>
<dbReference type="NCBIfam" id="TIGR01730">
    <property type="entry name" value="RND_mfp"/>
    <property type="match status" value="1"/>
</dbReference>
<dbReference type="GO" id="GO:0022857">
    <property type="term" value="F:transmembrane transporter activity"/>
    <property type="evidence" value="ECO:0007669"/>
    <property type="project" value="InterPro"/>
</dbReference>
<keyword evidence="12" id="KW-1185">Reference proteome</keyword>
<dbReference type="Gene3D" id="2.40.420.20">
    <property type="match status" value="1"/>
</dbReference>
<dbReference type="Gene3D" id="2.40.30.170">
    <property type="match status" value="1"/>
</dbReference>
<dbReference type="Gene3D" id="6.10.140.730">
    <property type="match status" value="1"/>
</dbReference>
<dbReference type="InterPro" id="IPR058649">
    <property type="entry name" value="CzcB_C"/>
</dbReference>
<evidence type="ECO:0000259" key="8">
    <source>
        <dbReference type="Pfam" id="PF25919"/>
    </source>
</evidence>
<reference evidence="11 12" key="1">
    <citation type="submission" date="2020-08" db="EMBL/GenBank/DDBJ databases">
        <title>Functional genomics of gut bacteria from endangered species of beetles.</title>
        <authorList>
            <person name="Carlos-Shanley C."/>
        </authorList>
    </citation>
    <scope>NUCLEOTIDE SEQUENCE [LARGE SCALE GENOMIC DNA]</scope>
    <source>
        <strain evidence="11 12">S00123</strain>
    </source>
</reference>
<evidence type="ECO:0000256" key="1">
    <source>
        <dbReference type="ARBA" id="ARBA00009477"/>
    </source>
</evidence>
<sequence>MSGFSYNRLGVALGALVLVGIGVGTGVVIGQRSDGAGAPAADGAGGRKPLYYYDPMYPDRKFDKPGPSPFMDMPLVAKYADEGGGAGAASGGLRIDPALTQNLGVRYATARMGTLGGDLNATAVIDYNQRDVAIVQSRADGFVQRVYDRAPGDVVAAGAPLVDLLVPSWGGAQTEYLAVRRTGDARLIQAARQRLVLMGMSDSLIASVERSGRPHSTITITSPIAGAIRTLAVRSGMSVPQGAALAEISGLSTVWLNAAIPEALAGQLRVGQSVEATLSAFPSERFTGRLTALLPEVSGDSRTLTGRIEMANRGGRLRPGMFGRIVFGGATTPALLVPSEAVIRTGQRDIVMLALPEGRYQPALVRVGRESGGQTEILAGLGAGERVIASGQFLIDSEASLSGVEARPIDGAAPPAALAPKPTAKMEPGR</sequence>
<dbReference type="Pfam" id="PF25975">
    <property type="entry name" value="CzcB_C"/>
    <property type="match status" value="1"/>
</dbReference>
<evidence type="ECO:0000259" key="10">
    <source>
        <dbReference type="Pfam" id="PF25975"/>
    </source>
</evidence>
<dbReference type="FunFam" id="2.40.30.170:FF:000010">
    <property type="entry name" value="Efflux RND transporter periplasmic adaptor subunit"/>
    <property type="match status" value="1"/>
</dbReference>
<comment type="caution">
    <text evidence="11">The sequence shown here is derived from an EMBL/GenBank/DDBJ whole genome shotgun (WGS) entry which is preliminary data.</text>
</comment>
<feature type="region of interest" description="Disordered" evidence="5">
    <location>
        <begin position="410"/>
        <end position="430"/>
    </location>
</feature>
<organism evidence="11 12">
    <name type="scientific">Brevundimonas bullata</name>
    <dbReference type="NCBI Taxonomy" id="13160"/>
    <lineage>
        <taxon>Bacteria</taxon>
        <taxon>Pseudomonadati</taxon>
        <taxon>Pseudomonadota</taxon>
        <taxon>Alphaproteobacteria</taxon>
        <taxon>Caulobacterales</taxon>
        <taxon>Caulobacteraceae</taxon>
        <taxon>Brevundimonas</taxon>
    </lineage>
</organism>
<feature type="domain" description="CusB-like beta-barrel" evidence="9">
    <location>
        <begin position="253"/>
        <end position="329"/>
    </location>
</feature>
<dbReference type="RefSeq" id="WP_184270757.1">
    <property type="nucleotide sequence ID" value="NZ_DAINFC010000047.1"/>
</dbReference>
<dbReference type="InterPro" id="IPR058790">
    <property type="entry name" value="BSH_CusB"/>
</dbReference>
<dbReference type="GO" id="GO:0030288">
    <property type="term" value="C:outer membrane-bounded periplasmic space"/>
    <property type="evidence" value="ECO:0007669"/>
    <property type="project" value="TreeGrafter"/>
</dbReference>
<evidence type="ECO:0000256" key="4">
    <source>
        <dbReference type="ARBA" id="ARBA00023065"/>
    </source>
</evidence>
<dbReference type="GO" id="GO:0015679">
    <property type="term" value="P:plasma membrane copper ion transport"/>
    <property type="evidence" value="ECO:0007669"/>
    <property type="project" value="TreeGrafter"/>
</dbReference>
<dbReference type="AlphaFoldDB" id="A0A7W7N3T6"/>
<dbReference type="Pfam" id="PF25954">
    <property type="entry name" value="Beta-barrel_RND_2"/>
    <property type="match status" value="1"/>
</dbReference>
<evidence type="ECO:0000256" key="5">
    <source>
        <dbReference type="SAM" id="MobiDB-lite"/>
    </source>
</evidence>
<comment type="similarity">
    <text evidence="1">Belongs to the membrane fusion protein (MFP) (TC 8.A.1) family.</text>
</comment>
<dbReference type="InterPro" id="IPR058791">
    <property type="entry name" value="3HB_CusB"/>
</dbReference>
<feature type="domain" description="CusB-like barrel-sandwich hybrid" evidence="8">
    <location>
        <begin position="132"/>
        <end position="248"/>
    </location>
</feature>
<dbReference type="Proteomes" id="UP000539957">
    <property type="component" value="Unassembled WGS sequence"/>
</dbReference>
<accession>A0A7W7N3T6</accession>
<evidence type="ECO:0000259" key="6">
    <source>
        <dbReference type="Pfam" id="PF19335"/>
    </source>
</evidence>
<dbReference type="GO" id="GO:0016020">
    <property type="term" value="C:membrane"/>
    <property type="evidence" value="ECO:0007669"/>
    <property type="project" value="InterPro"/>
</dbReference>
<dbReference type="PANTHER" id="PTHR30097:SF15">
    <property type="entry name" value="CATION EFFLUX SYSTEM PROTEIN CUSB"/>
    <property type="match status" value="1"/>
</dbReference>
<feature type="domain" description="CusB-like three alpha-helical bundle" evidence="7">
    <location>
        <begin position="169"/>
        <end position="215"/>
    </location>
</feature>
<keyword evidence="2" id="KW-0813">Transport</keyword>
<evidence type="ECO:0000313" key="11">
    <source>
        <dbReference type="EMBL" id="MBB4798738.1"/>
    </source>
</evidence>
<evidence type="ECO:0000259" key="9">
    <source>
        <dbReference type="Pfam" id="PF25954"/>
    </source>
</evidence>
<dbReference type="Pfam" id="PF25919">
    <property type="entry name" value="BSH_CusB"/>
    <property type="match status" value="1"/>
</dbReference>
<dbReference type="PANTHER" id="PTHR30097">
    <property type="entry name" value="CATION EFFLUX SYSTEM PROTEIN CUSB"/>
    <property type="match status" value="1"/>
</dbReference>
<evidence type="ECO:0000256" key="3">
    <source>
        <dbReference type="ARBA" id="ARBA00022729"/>
    </source>
</evidence>